<feature type="transmembrane region" description="Helical" evidence="12">
    <location>
        <begin position="6"/>
        <end position="23"/>
    </location>
</feature>
<dbReference type="InterPro" id="IPR030874">
    <property type="entry name" value="Cardiolipin_synth_Firmi"/>
</dbReference>
<feature type="transmembrane region" description="Helical" evidence="12">
    <location>
        <begin position="35"/>
        <end position="53"/>
    </location>
</feature>
<dbReference type="HAMAP" id="MF_01916">
    <property type="entry name" value="Cardiolipin_synth_Cls"/>
    <property type="match status" value="1"/>
</dbReference>
<evidence type="ECO:0000256" key="11">
    <source>
        <dbReference type="ARBA" id="ARBA00023264"/>
    </source>
</evidence>
<organism evidence="15 16">
    <name type="scientific">Alkaliphilus peptidifermentans DSM 18978</name>
    <dbReference type="NCBI Taxonomy" id="1120976"/>
    <lineage>
        <taxon>Bacteria</taxon>
        <taxon>Bacillati</taxon>
        <taxon>Bacillota</taxon>
        <taxon>Clostridia</taxon>
        <taxon>Peptostreptococcales</taxon>
        <taxon>Natronincolaceae</taxon>
        <taxon>Alkaliphilus</taxon>
    </lineage>
</organism>
<dbReference type="PROSITE" id="PS50035">
    <property type="entry name" value="PLD"/>
    <property type="match status" value="2"/>
</dbReference>
<dbReference type="PANTHER" id="PTHR21248:SF22">
    <property type="entry name" value="PHOSPHOLIPASE D"/>
    <property type="match status" value="1"/>
</dbReference>
<keyword evidence="9 12" id="KW-0472">Membrane</keyword>
<evidence type="ECO:0000313" key="15">
    <source>
        <dbReference type="EMBL" id="SCY39212.1"/>
    </source>
</evidence>
<evidence type="ECO:0000256" key="12">
    <source>
        <dbReference type="HAMAP-Rule" id="MF_01916"/>
    </source>
</evidence>
<name>A0A1G5FIS3_9FIRM</name>
<dbReference type="SMART" id="SM00155">
    <property type="entry name" value="PLDc"/>
    <property type="match status" value="2"/>
</dbReference>
<evidence type="ECO:0000259" key="14">
    <source>
        <dbReference type="PROSITE" id="PS50035"/>
    </source>
</evidence>
<evidence type="ECO:0000256" key="7">
    <source>
        <dbReference type="ARBA" id="ARBA00022989"/>
    </source>
</evidence>
<comment type="subcellular location">
    <subcellularLocation>
        <location evidence="1 12">Cell membrane</location>
        <topology evidence="1 12">Multi-pass membrane protein</topology>
    </subcellularLocation>
</comment>
<dbReference type="GO" id="GO:0032049">
    <property type="term" value="P:cardiolipin biosynthetic process"/>
    <property type="evidence" value="ECO:0007669"/>
    <property type="project" value="UniProtKB-UniRule"/>
</dbReference>
<dbReference type="SUPFAM" id="SSF56024">
    <property type="entry name" value="Phospholipase D/nuclease"/>
    <property type="match status" value="2"/>
</dbReference>
<dbReference type="AlphaFoldDB" id="A0A1G5FIS3"/>
<feature type="active site" evidence="12">
    <location>
        <position position="404"/>
    </location>
</feature>
<dbReference type="CDD" id="cd09110">
    <property type="entry name" value="PLDc_CLS_1"/>
    <property type="match status" value="1"/>
</dbReference>
<dbReference type="OrthoDB" id="9762009at2"/>
<keyword evidence="2 12" id="KW-1003">Cell membrane</keyword>
<keyword evidence="5 12" id="KW-0812">Transmembrane</keyword>
<dbReference type="EC" id="2.7.8.-" evidence="12 13"/>
<dbReference type="FunFam" id="3.30.870.10:FF:000014">
    <property type="entry name" value="Cardiolipin synthase"/>
    <property type="match status" value="1"/>
</dbReference>
<comment type="function">
    <text evidence="12">Catalyzes the reversible phosphatidyl group transfer from one phosphatidylglycerol molecule to another to form cardiolipin (CL) (diphosphatidylglycerol) and glycerol.</text>
</comment>
<keyword evidence="7 12" id="KW-1133">Transmembrane helix</keyword>
<feature type="domain" description="PLD phosphodiesterase" evidence="14">
    <location>
        <begin position="216"/>
        <end position="243"/>
    </location>
</feature>
<feature type="active site" evidence="12">
    <location>
        <position position="223"/>
    </location>
</feature>
<dbReference type="InterPro" id="IPR027379">
    <property type="entry name" value="CLS_N"/>
</dbReference>
<keyword evidence="6" id="KW-0677">Repeat</keyword>
<feature type="domain" description="PLD phosphodiesterase" evidence="14">
    <location>
        <begin position="392"/>
        <end position="419"/>
    </location>
</feature>
<evidence type="ECO:0000256" key="13">
    <source>
        <dbReference type="NCBIfam" id="TIGR04265"/>
    </source>
</evidence>
<protein>
    <recommendedName>
        <fullName evidence="12 13">Cardiolipin synthase</fullName>
        <shortName evidence="12">CL synthase</shortName>
        <ecNumber evidence="12 13">2.7.8.-</ecNumber>
    </recommendedName>
</protein>
<evidence type="ECO:0000313" key="16">
    <source>
        <dbReference type="Proteomes" id="UP000198636"/>
    </source>
</evidence>
<keyword evidence="11 12" id="KW-1208">Phospholipid metabolism</keyword>
<feature type="active site" evidence="12">
    <location>
        <position position="221"/>
    </location>
</feature>
<feature type="active site" evidence="12">
    <location>
        <position position="399"/>
    </location>
</feature>
<comment type="similarity">
    <text evidence="12">Belongs to the phospholipase D family. Cardiolipin synthase subfamily.</text>
</comment>
<evidence type="ECO:0000256" key="10">
    <source>
        <dbReference type="ARBA" id="ARBA00023209"/>
    </source>
</evidence>
<evidence type="ECO:0000256" key="1">
    <source>
        <dbReference type="ARBA" id="ARBA00004651"/>
    </source>
</evidence>
<dbReference type="InterPro" id="IPR022924">
    <property type="entry name" value="Cardiolipin_synthase"/>
</dbReference>
<feature type="active site" evidence="12">
    <location>
        <position position="228"/>
    </location>
</feature>
<dbReference type="CDD" id="cd09112">
    <property type="entry name" value="PLDc_CLS_2"/>
    <property type="match status" value="1"/>
</dbReference>
<dbReference type="Pfam" id="PF13396">
    <property type="entry name" value="PLDc_N"/>
    <property type="match status" value="1"/>
</dbReference>
<evidence type="ECO:0000256" key="5">
    <source>
        <dbReference type="ARBA" id="ARBA00022692"/>
    </source>
</evidence>
<evidence type="ECO:0000256" key="6">
    <source>
        <dbReference type="ARBA" id="ARBA00022737"/>
    </source>
</evidence>
<evidence type="ECO:0000256" key="2">
    <source>
        <dbReference type="ARBA" id="ARBA00022475"/>
    </source>
</evidence>
<sequence length="479" mass="55224">MSILSYLTYFLAVLTILISIIIVMENRNPSRTMAWLLVLILLPVVGIFFYLYIGQNHRKKKTFIKKRKHDYEVLRQLLQEQASFSQNTYIFKQAFKGLRGRLIPLLMNNTHSPITVNNETKILKNGDNTYREILDAIRNAKDHIHMEYFIIKESKIGFEIQQALIEQATAGIKVRLIYDAVGCWKAKKEFFTAMRDAGIEVFAFLPVSIPLFGSRLNYRNHRKILIIDGKIGFLGGVNIGDEYLGKNPRLGFWRDTHLKIKGEALYVLQAIFLMDWYFVSGEEIDSIRYFPKQSHCGEQMIQIAASGPDSYWESIHQAYFTALTSATQKVYMVSPYLIPDESILVALKTAAISGIDVRIILPGRYDHKTVFWASRSHFMELLEAGVKIYEYQKGFIHSKIVIADNNFSSIGTANLDIRSFSLNFEVNAFIYDTDVNREMTIDFLLDLEDSKEIMLEDHKKRGVSYRVKESLARLFSPIL</sequence>
<dbReference type="STRING" id="1120976.SAMN03080606_01435"/>
<dbReference type="GO" id="GO:0005886">
    <property type="term" value="C:plasma membrane"/>
    <property type="evidence" value="ECO:0007669"/>
    <property type="project" value="UniProtKB-SubCell"/>
</dbReference>
<feature type="active site" evidence="12">
    <location>
        <position position="397"/>
    </location>
</feature>
<dbReference type="NCBIfam" id="TIGR04265">
    <property type="entry name" value="bac_cardiolipin"/>
    <property type="match status" value="1"/>
</dbReference>
<dbReference type="RefSeq" id="WP_091541647.1">
    <property type="nucleotide sequence ID" value="NZ_FMUS01000007.1"/>
</dbReference>
<reference evidence="15 16" key="1">
    <citation type="submission" date="2016-10" db="EMBL/GenBank/DDBJ databases">
        <authorList>
            <person name="de Groot N.N."/>
        </authorList>
    </citation>
    <scope>NUCLEOTIDE SEQUENCE [LARGE SCALE GENOMIC DNA]</scope>
    <source>
        <strain evidence="15 16">DSM 18978</strain>
    </source>
</reference>
<evidence type="ECO:0000256" key="3">
    <source>
        <dbReference type="ARBA" id="ARBA00022516"/>
    </source>
</evidence>
<proteinExistence type="inferred from homology"/>
<dbReference type="GO" id="GO:0008808">
    <property type="term" value="F:cardiolipin synthase activity"/>
    <property type="evidence" value="ECO:0007669"/>
    <property type="project" value="UniProtKB-UniRule"/>
</dbReference>
<keyword evidence="4 12" id="KW-0808">Transferase</keyword>
<dbReference type="InterPro" id="IPR025202">
    <property type="entry name" value="PLD-like_dom"/>
</dbReference>
<evidence type="ECO:0000256" key="4">
    <source>
        <dbReference type="ARBA" id="ARBA00022679"/>
    </source>
</evidence>
<dbReference type="Proteomes" id="UP000198636">
    <property type="component" value="Unassembled WGS sequence"/>
</dbReference>
<keyword evidence="8 12" id="KW-0443">Lipid metabolism</keyword>
<comment type="catalytic activity">
    <reaction evidence="12">
        <text>2 a 1,2-diacyl-sn-glycero-3-phospho-(1'-sn-glycerol) = a cardiolipin + glycerol</text>
        <dbReference type="Rhea" id="RHEA:31451"/>
        <dbReference type="ChEBI" id="CHEBI:17754"/>
        <dbReference type="ChEBI" id="CHEBI:62237"/>
        <dbReference type="ChEBI" id="CHEBI:64716"/>
    </reaction>
</comment>
<dbReference type="InterPro" id="IPR001736">
    <property type="entry name" value="PLipase_D/transphosphatidylase"/>
</dbReference>
<keyword evidence="16" id="KW-1185">Reference proteome</keyword>
<dbReference type="PANTHER" id="PTHR21248">
    <property type="entry name" value="CARDIOLIPIN SYNTHASE"/>
    <property type="match status" value="1"/>
</dbReference>
<gene>
    <name evidence="15" type="ORF">SAMN03080606_01435</name>
</gene>
<accession>A0A1G5FIS3</accession>
<evidence type="ECO:0000256" key="8">
    <source>
        <dbReference type="ARBA" id="ARBA00023098"/>
    </source>
</evidence>
<dbReference type="Pfam" id="PF13091">
    <property type="entry name" value="PLDc_2"/>
    <property type="match status" value="2"/>
</dbReference>
<dbReference type="Gene3D" id="3.30.870.10">
    <property type="entry name" value="Endonuclease Chain A"/>
    <property type="match status" value="2"/>
</dbReference>
<evidence type="ECO:0000256" key="9">
    <source>
        <dbReference type="ARBA" id="ARBA00023136"/>
    </source>
</evidence>
<keyword evidence="3 12" id="KW-0444">Lipid biosynthesis</keyword>
<dbReference type="EMBL" id="FMUS01000007">
    <property type="protein sequence ID" value="SCY39212.1"/>
    <property type="molecule type" value="Genomic_DNA"/>
</dbReference>
<keyword evidence="10 12" id="KW-0594">Phospholipid biosynthesis</keyword>